<dbReference type="PANTHER" id="PTHR24366">
    <property type="entry name" value="IG(IMMUNOGLOBULIN) AND LRR(LEUCINE RICH REPEAT) DOMAINS"/>
    <property type="match status" value="1"/>
</dbReference>
<dbReference type="InterPro" id="IPR001611">
    <property type="entry name" value="Leu-rich_rpt"/>
</dbReference>
<dbReference type="Gene3D" id="3.80.10.10">
    <property type="entry name" value="Ribonuclease Inhibitor"/>
    <property type="match status" value="2"/>
</dbReference>
<dbReference type="SMART" id="SM00369">
    <property type="entry name" value="LRR_TYP"/>
    <property type="match status" value="9"/>
</dbReference>
<sequence>MCFTEAKPNCTHYTEQQNRVCLCIGDNSDYVLRRGLVSDNNRTTSIILKDCSITKVEQESFEHLPTLKSIDLSYNKIRTLKLGVLDGTRAVTHINLSNNRLTTLPLGLFDQKKDLLELDLSSNEIDTLKLGIFDPLTKLKHVNLANNSLTGDNVNPYIFDKSKGIQRLNFSKNDMRNAEDILLHAFRALEVLDLNECQLEDVPDFVSLRTNLNTLKRLYLSSNSIKELSNHLKFIHLSNLEILDLSLNLIETIGGDIFNMIRKLKVVVLRDNRLKIIPETLFYGKASLSNIDLSHNLIEYVPVNALRGTRVKNLNLANNKFSYLQDNFCLEIRNSGGLLTKFYFNQNPWQCDCLLQVVNEVKRMGIEYNSAMYDGKHPVCVVTDQKGCQRQASFNEADVAL</sequence>
<name>A0A5E4PR67_9NEOP</name>
<evidence type="ECO:0000256" key="1">
    <source>
        <dbReference type="ARBA" id="ARBA00022614"/>
    </source>
</evidence>
<accession>A0A5E4PR67</accession>
<dbReference type="SUPFAM" id="SSF52058">
    <property type="entry name" value="L domain-like"/>
    <property type="match status" value="1"/>
</dbReference>
<dbReference type="InterPro" id="IPR003591">
    <property type="entry name" value="Leu-rich_rpt_typical-subtyp"/>
</dbReference>
<reference evidence="3 4" key="1">
    <citation type="submission" date="2017-07" db="EMBL/GenBank/DDBJ databases">
        <authorList>
            <person name="Talla V."/>
            <person name="Backstrom N."/>
        </authorList>
    </citation>
    <scope>NUCLEOTIDE SEQUENCE [LARGE SCALE GENOMIC DNA]</scope>
</reference>
<gene>
    <name evidence="3" type="ORF">LSINAPIS_LOCUS1389</name>
</gene>
<dbReference type="PANTHER" id="PTHR24366:SF96">
    <property type="entry name" value="LEUCINE RICH REPEAT CONTAINING 53"/>
    <property type="match status" value="1"/>
</dbReference>
<organism evidence="3 4">
    <name type="scientific">Leptidea sinapis</name>
    <dbReference type="NCBI Taxonomy" id="189913"/>
    <lineage>
        <taxon>Eukaryota</taxon>
        <taxon>Metazoa</taxon>
        <taxon>Ecdysozoa</taxon>
        <taxon>Arthropoda</taxon>
        <taxon>Hexapoda</taxon>
        <taxon>Insecta</taxon>
        <taxon>Pterygota</taxon>
        <taxon>Neoptera</taxon>
        <taxon>Endopterygota</taxon>
        <taxon>Lepidoptera</taxon>
        <taxon>Glossata</taxon>
        <taxon>Ditrysia</taxon>
        <taxon>Papilionoidea</taxon>
        <taxon>Pieridae</taxon>
        <taxon>Dismorphiinae</taxon>
        <taxon>Leptidea</taxon>
    </lineage>
</organism>
<evidence type="ECO:0000256" key="2">
    <source>
        <dbReference type="ARBA" id="ARBA00022737"/>
    </source>
</evidence>
<dbReference type="AlphaFoldDB" id="A0A5E4PR67"/>
<evidence type="ECO:0000313" key="3">
    <source>
        <dbReference type="EMBL" id="VVC87880.1"/>
    </source>
</evidence>
<proteinExistence type="predicted"/>
<dbReference type="PROSITE" id="PS51450">
    <property type="entry name" value="LRR"/>
    <property type="match status" value="3"/>
</dbReference>
<dbReference type="Proteomes" id="UP000324832">
    <property type="component" value="Unassembled WGS sequence"/>
</dbReference>
<dbReference type="InterPro" id="IPR032675">
    <property type="entry name" value="LRR_dom_sf"/>
</dbReference>
<keyword evidence="2" id="KW-0677">Repeat</keyword>
<keyword evidence="1" id="KW-0433">Leucine-rich repeat</keyword>
<protein>
    <recommendedName>
        <fullName evidence="5">LRRCT domain-containing protein</fullName>
    </recommendedName>
</protein>
<dbReference type="EMBL" id="FZQP02000215">
    <property type="protein sequence ID" value="VVC87880.1"/>
    <property type="molecule type" value="Genomic_DNA"/>
</dbReference>
<evidence type="ECO:0000313" key="4">
    <source>
        <dbReference type="Proteomes" id="UP000324832"/>
    </source>
</evidence>
<keyword evidence="4" id="KW-1185">Reference proteome</keyword>
<evidence type="ECO:0008006" key="5">
    <source>
        <dbReference type="Google" id="ProtNLM"/>
    </source>
</evidence>
<dbReference type="Pfam" id="PF13855">
    <property type="entry name" value="LRR_8"/>
    <property type="match status" value="2"/>
</dbReference>